<dbReference type="KEGG" id="mpl:Mpal_0628"/>
<evidence type="ECO:0000256" key="1">
    <source>
        <dbReference type="SAM" id="MobiDB-lite"/>
    </source>
</evidence>
<evidence type="ECO:0000313" key="3">
    <source>
        <dbReference type="Proteomes" id="UP000002457"/>
    </source>
</evidence>
<gene>
    <name evidence="2" type="ordered locus">Mpal_0628</name>
</gene>
<keyword evidence="3" id="KW-1185">Reference proteome</keyword>
<dbReference type="AlphaFoldDB" id="B8GFF1"/>
<evidence type="ECO:0000313" key="2">
    <source>
        <dbReference type="EMBL" id="ACL15999.1"/>
    </source>
</evidence>
<organism evidence="2 3">
    <name type="scientific">Methanosphaerula palustris (strain ATCC BAA-1556 / DSM 19958 / E1-9c)</name>
    <dbReference type="NCBI Taxonomy" id="521011"/>
    <lineage>
        <taxon>Archaea</taxon>
        <taxon>Methanobacteriati</taxon>
        <taxon>Methanobacteriota</taxon>
        <taxon>Stenosarchaea group</taxon>
        <taxon>Methanomicrobia</taxon>
        <taxon>Methanomicrobiales</taxon>
        <taxon>Methanoregulaceae</taxon>
        <taxon>Methanosphaerula</taxon>
    </lineage>
</organism>
<accession>B8GFF1</accession>
<dbReference type="Proteomes" id="UP000002457">
    <property type="component" value="Chromosome"/>
</dbReference>
<protein>
    <submittedName>
        <fullName evidence="2">Uncharacterized protein</fullName>
    </submittedName>
</protein>
<reference evidence="2 3" key="1">
    <citation type="journal article" date="2015" name="Genome Announc.">
        <title>Complete Genome Sequence of Methanosphaerula palustris E1-9CT, a Hydrogenotrophic Methanogen Isolated from a Minerotrophic Fen Peatland.</title>
        <authorList>
            <person name="Cadillo-Quiroz H."/>
            <person name="Browne P."/>
            <person name="Kyrpides N."/>
            <person name="Woyke T."/>
            <person name="Goodwin L."/>
            <person name="Detter C."/>
            <person name="Yavitt J.B."/>
            <person name="Zinder S.H."/>
        </authorList>
    </citation>
    <scope>NUCLEOTIDE SEQUENCE [LARGE SCALE GENOMIC DNA]</scope>
    <source>
        <strain evidence="3">ATCC BAA-1556 / DSM 19958 / E1-9c</strain>
    </source>
</reference>
<name>B8GFF1_METPE</name>
<proteinExistence type="predicted"/>
<feature type="region of interest" description="Disordered" evidence="1">
    <location>
        <begin position="1"/>
        <end position="46"/>
    </location>
</feature>
<dbReference type="EMBL" id="CP001338">
    <property type="protein sequence ID" value="ACL15999.1"/>
    <property type="molecule type" value="Genomic_DNA"/>
</dbReference>
<dbReference type="HOGENOM" id="CLU_1217589_0_0_2"/>
<sequence length="227" mass="25159">MNGSARRRTGPASSGARPLFSQAGRGRGTRATGKKHGEPVPPWGGEICPELRPAPGCLQQEELFAARFLQFAADCSKLTAPVPGPDFRSWRSPYVFHFVCCRSREHAPTHHRHPLQSRGSLCSLILQQTSIFLPVHTMIFHLFRKQRLDSCFHSLLQMQQTCRKRAANAANHLHRNLGDVSLFRLSRPAVPVTEGDSRSVLLDKCRAVSTLEKSIGTEDEAGDGSIR</sequence>